<dbReference type="AlphaFoldDB" id="A0A6S7B1T5"/>
<dbReference type="GO" id="GO:0008473">
    <property type="term" value="F:ornithine cyclodeaminase activity"/>
    <property type="evidence" value="ECO:0007669"/>
    <property type="project" value="UniProtKB-EC"/>
</dbReference>
<dbReference type="Gene3D" id="3.30.1780.10">
    <property type="entry name" value="ornithine cyclodeaminase, domain 1"/>
    <property type="match status" value="1"/>
</dbReference>
<protein>
    <submittedName>
        <fullName evidence="1">Ornithine cyclodeaminase</fullName>
        <ecNumber evidence="1">4.3.1.12</ecNumber>
    </submittedName>
</protein>
<name>A0A6S7B1T5_9BURK</name>
<evidence type="ECO:0000313" key="2">
    <source>
        <dbReference type="Proteomes" id="UP000494115"/>
    </source>
</evidence>
<dbReference type="SUPFAM" id="SSF51735">
    <property type="entry name" value="NAD(P)-binding Rossmann-fold domains"/>
    <property type="match status" value="1"/>
</dbReference>
<accession>A0A6S7B1T5</accession>
<sequence>MTRYLDVTDLFRLIDAVGVPRMLEDIASEIEADFLRWSSFDKNARVAAHSLDGVIELMPVADKTRFGFKFVNGHPNNSRVGLPTVMAFGALADVATGYPLLLSEFTLATAIRTAATSVVAARRLARPHSRKMALIGNGAQSEFQALAFHALLGIDEIRAFDVDAAATEKLIRNLAPWRGLRITRAASVAEAMRGTDIVTTATADKRLATIVDVSLVEPGMHFNAIGGDCPGKTELDPKILERARVVVEFEPQSRIEGEIQQMPASFVVTELSCILAGQEPGRHTNDEVTVFDSVGFALEDFSTLRYLLDTATRLGIGTEIGLVAEAPDPKNLFGYLLDNRPSALAGCAPLSSSVQNVAAFAKVTANQPFRESPSAFISG</sequence>
<keyword evidence="2" id="KW-1185">Reference proteome</keyword>
<dbReference type="RefSeq" id="WP_175104520.1">
    <property type="nucleotide sequence ID" value="NZ_CADIKM010000006.1"/>
</dbReference>
<dbReference type="EMBL" id="CADIKM010000006">
    <property type="protein sequence ID" value="CAB3785024.1"/>
    <property type="molecule type" value="Genomic_DNA"/>
</dbReference>
<dbReference type="Proteomes" id="UP000494115">
    <property type="component" value="Unassembled WGS sequence"/>
</dbReference>
<dbReference type="PANTHER" id="PTHR13812:SF19">
    <property type="entry name" value="KETIMINE REDUCTASE MU-CRYSTALLIN"/>
    <property type="match status" value="1"/>
</dbReference>
<dbReference type="EC" id="4.3.1.12" evidence="1"/>
<dbReference type="Pfam" id="PF02423">
    <property type="entry name" value="OCD_Mu_crystall"/>
    <property type="match status" value="1"/>
</dbReference>
<organism evidence="1 2">
    <name type="scientific">Pararobbsia alpina</name>
    <dbReference type="NCBI Taxonomy" id="621374"/>
    <lineage>
        <taxon>Bacteria</taxon>
        <taxon>Pseudomonadati</taxon>
        <taxon>Pseudomonadota</taxon>
        <taxon>Betaproteobacteria</taxon>
        <taxon>Burkholderiales</taxon>
        <taxon>Burkholderiaceae</taxon>
        <taxon>Pararobbsia</taxon>
    </lineage>
</organism>
<dbReference type="InterPro" id="IPR036291">
    <property type="entry name" value="NAD(P)-bd_dom_sf"/>
</dbReference>
<dbReference type="InterPro" id="IPR023401">
    <property type="entry name" value="ODC_N"/>
</dbReference>
<dbReference type="PANTHER" id="PTHR13812">
    <property type="entry name" value="KETIMINE REDUCTASE MU-CRYSTALLIN"/>
    <property type="match status" value="1"/>
</dbReference>
<gene>
    <name evidence="1" type="primary">ocd</name>
    <name evidence="1" type="ORF">LMG28138_01933</name>
</gene>
<proteinExistence type="predicted"/>
<dbReference type="Gene3D" id="3.40.50.720">
    <property type="entry name" value="NAD(P)-binding Rossmann-like Domain"/>
    <property type="match status" value="1"/>
</dbReference>
<keyword evidence="1" id="KW-0456">Lyase</keyword>
<dbReference type="NCBIfam" id="NF005762">
    <property type="entry name" value="PRK07589.1"/>
    <property type="match status" value="1"/>
</dbReference>
<dbReference type="InterPro" id="IPR003462">
    <property type="entry name" value="ODC_Mu_crystall"/>
</dbReference>
<evidence type="ECO:0000313" key="1">
    <source>
        <dbReference type="EMBL" id="CAB3785024.1"/>
    </source>
</evidence>
<reference evidence="1 2" key="1">
    <citation type="submission" date="2020-04" db="EMBL/GenBank/DDBJ databases">
        <authorList>
            <person name="De Canck E."/>
        </authorList>
    </citation>
    <scope>NUCLEOTIDE SEQUENCE [LARGE SCALE GENOMIC DNA]</scope>
    <source>
        <strain evidence="1 2">LMG 28138</strain>
    </source>
</reference>